<dbReference type="PANTHER" id="PTHR43103:SF5">
    <property type="entry name" value="4-EPIMERASE, PUTATIVE (AFU_ORTHOLOGUE AFUA_7G00360)-RELATED"/>
    <property type="match status" value="1"/>
</dbReference>
<dbReference type="AlphaFoldDB" id="A0A176QG81"/>
<evidence type="ECO:0000313" key="5">
    <source>
        <dbReference type="EMBL" id="OAB88682.1"/>
    </source>
</evidence>
<dbReference type="Proteomes" id="UP000076976">
    <property type="component" value="Unassembled WGS sequence"/>
</dbReference>
<organism evidence="5 6">
    <name type="scientific">Janibacter melonis</name>
    <dbReference type="NCBI Taxonomy" id="262209"/>
    <lineage>
        <taxon>Bacteria</taxon>
        <taxon>Bacillati</taxon>
        <taxon>Actinomycetota</taxon>
        <taxon>Actinomycetes</taxon>
        <taxon>Micrococcales</taxon>
        <taxon>Intrasporangiaceae</taxon>
        <taxon>Janibacter</taxon>
    </lineage>
</organism>
<keyword evidence="3" id="KW-0520">NAD</keyword>
<dbReference type="InterPro" id="IPR036291">
    <property type="entry name" value="NAD(P)-bd_dom_sf"/>
</dbReference>
<dbReference type="InterPro" id="IPR001509">
    <property type="entry name" value="Epimerase_deHydtase"/>
</dbReference>
<dbReference type="PANTHER" id="PTHR43103">
    <property type="entry name" value="NUCLEOSIDE-DIPHOSPHATE-SUGAR EPIMERASE"/>
    <property type="match status" value="1"/>
</dbReference>
<name>A0A176QG81_9MICO</name>
<reference evidence="5 6" key="1">
    <citation type="submission" date="2016-01" db="EMBL/GenBank/DDBJ databases">
        <title>Janibacter melonis strain CD11_4 genome sequencing and assembly.</title>
        <authorList>
            <person name="Nair G.R."/>
            <person name="Kaur G."/>
            <person name="Chander A.M."/>
            <person name="Mayilraj S."/>
        </authorList>
    </citation>
    <scope>NUCLEOTIDE SEQUENCE [LARGE SCALE GENOMIC DNA]</scope>
    <source>
        <strain evidence="5 6">CD11-4</strain>
    </source>
</reference>
<sequence>MTTTSNPRRWAMTGAAGSIGRHLRASLGHDFDDLLLIDIAPVEDLADHERSLTLDVRDLDALREALQGLDGIIHLGGLADEADFHDLIDVNVVGTFHVFEAARLAGVPRVVYASSNRATGFYPTDHLVDPSEPFRPDGFYGVTKAATEAMGRLYVDKFGLEVSCLRIGSFEKAPTTPRELHTWLSPRDCTAAFKAAVEGSYTFTSFYAVSANSEGWWSLDAGRAIGFEPQDDAAAHSSSIVGRPLEPQGGWFASKEFTLAKQRHVLEADPQP</sequence>
<comment type="similarity">
    <text evidence="1">Belongs to the NAD(P)-dependent epimerase/dehydratase family.</text>
</comment>
<dbReference type="Pfam" id="PF01370">
    <property type="entry name" value="Epimerase"/>
    <property type="match status" value="1"/>
</dbReference>
<evidence type="ECO:0000313" key="6">
    <source>
        <dbReference type="Proteomes" id="UP000076976"/>
    </source>
</evidence>
<dbReference type="Gene3D" id="3.40.50.720">
    <property type="entry name" value="NAD(P)-binding Rossmann-like Domain"/>
    <property type="match status" value="1"/>
</dbReference>
<protein>
    <recommendedName>
        <fullName evidence="4">NAD-dependent epimerase/dehydratase domain-containing protein</fullName>
    </recommendedName>
</protein>
<evidence type="ECO:0000256" key="1">
    <source>
        <dbReference type="ARBA" id="ARBA00007637"/>
    </source>
</evidence>
<evidence type="ECO:0000259" key="4">
    <source>
        <dbReference type="Pfam" id="PF01370"/>
    </source>
</evidence>
<dbReference type="GO" id="GO:0016491">
    <property type="term" value="F:oxidoreductase activity"/>
    <property type="evidence" value="ECO:0007669"/>
    <property type="project" value="UniProtKB-KW"/>
</dbReference>
<evidence type="ECO:0000256" key="3">
    <source>
        <dbReference type="ARBA" id="ARBA00023027"/>
    </source>
</evidence>
<gene>
    <name evidence="5" type="ORF">AWH69_02490</name>
</gene>
<dbReference type="STRING" id="262209.AWH69_02490"/>
<dbReference type="SUPFAM" id="SSF51735">
    <property type="entry name" value="NAD(P)-binding Rossmann-fold domains"/>
    <property type="match status" value="1"/>
</dbReference>
<evidence type="ECO:0000256" key="2">
    <source>
        <dbReference type="ARBA" id="ARBA00023002"/>
    </source>
</evidence>
<dbReference type="CDD" id="cd08946">
    <property type="entry name" value="SDR_e"/>
    <property type="match status" value="1"/>
</dbReference>
<keyword evidence="2" id="KW-0560">Oxidoreductase</keyword>
<feature type="domain" description="NAD-dependent epimerase/dehydratase" evidence="4">
    <location>
        <begin position="12"/>
        <end position="169"/>
    </location>
</feature>
<dbReference type="EMBL" id="LQZG01000001">
    <property type="protein sequence ID" value="OAB88682.1"/>
    <property type="molecule type" value="Genomic_DNA"/>
</dbReference>
<proteinExistence type="inferred from homology"/>
<keyword evidence="6" id="KW-1185">Reference proteome</keyword>
<comment type="caution">
    <text evidence="5">The sequence shown here is derived from an EMBL/GenBank/DDBJ whole genome shotgun (WGS) entry which is preliminary data.</text>
</comment>
<dbReference type="RefSeq" id="WP_068270992.1">
    <property type="nucleotide sequence ID" value="NZ_LQZG01000001.1"/>
</dbReference>
<accession>A0A176QG81</accession>